<feature type="region of interest" description="Disordered" evidence="9">
    <location>
        <begin position="299"/>
        <end position="329"/>
    </location>
</feature>
<feature type="compositionally biased region" description="Polar residues" evidence="9">
    <location>
        <begin position="1149"/>
        <end position="1192"/>
    </location>
</feature>
<evidence type="ECO:0000313" key="13">
    <source>
        <dbReference type="EMBL" id="CAH3163691.1"/>
    </source>
</evidence>
<feature type="region of interest" description="Disordered" evidence="9">
    <location>
        <begin position="920"/>
        <end position="1033"/>
    </location>
</feature>
<feature type="domain" description="Gamma-tubulin complex component 6 N-terminal" evidence="12">
    <location>
        <begin position="31"/>
        <end position="387"/>
    </location>
</feature>
<feature type="domain" description="Gamma tubulin complex component C-terminal" evidence="10">
    <location>
        <begin position="1411"/>
        <end position="1713"/>
    </location>
</feature>
<keyword evidence="8" id="KW-0175">Coiled coil</keyword>
<comment type="similarity">
    <text evidence="2">Belongs to the TUBGCP family.</text>
</comment>
<keyword evidence="5" id="KW-0206">Cytoskeleton</keyword>
<feature type="domain" description="Gamma tubulin complex component protein N-terminal" evidence="11">
    <location>
        <begin position="400"/>
        <end position="685"/>
    </location>
</feature>
<dbReference type="PANTHER" id="PTHR19302:SF70">
    <property type="entry name" value="GAMMA-TUBULIN COMPLEX COMPONENT 6"/>
    <property type="match status" value="1"/>
</dbReference>
<dbReference type="Pfam" id="PF19340">
    <property type="entry name" value="GCP6_N"/>
    <property type="match status" value="1"/>
</dbReference>
<accession>A0AAU9Y0N0</accession>
<evidence type="ECO:0000256" key="6">
    <source>
        <dbReference type="ARBA" id="ARBA00071901"/>
    </source>
</evidence>
<gene>
    <name evidence="13" type="ORF">PMEA_00035687</name>
</gene>
<feature type="coiled-coil region" evidence="8">
    <location>
        <begin position="678"/>
        <end position="774"/>
    </location>
</feature>
<dbReference type="GO" id="GO:0000930">
    <property type="term" value="C:gamma-tubulin complex"/>
    <property type="evidence" value="ECO:0007669"/>
    <property type="project" value="TreeGrafter"/>
</dbReference>
<dbReference type="InterPro" id="IPR007259">
    <property type="entry name" value="GCP"/>
</dbReference>
<evidence type="ECO:0000256" key="1">
    <source>
        <dbReference type="ARBA" id="ARBA00004300"/>
    </source>
</evidence>
<keyword evidence="3" id="KW-0963">Cytoplasm</keyword>
<evidence type="ECO:0000259" key="12">
    <source>
        <dbReference type="Pfam" id="PF19340"/>
    </source>
</evidence>
<feature type="compositionally biased region" description="Low complexity" evidence="9">
    <location>
        <begin position="983"/>
        <end position="994"/>
    </location>
</feature>
<dbReference type="GO" id="GO:0005813">
    <property type="term" value="C:centrosome"/>
    <property type="evidence" value="ECO:0007669"/>
    <property type="project" value="UniProtKB-SubCell"/>
</dbReference>
<keyword evidence="14" id="KW-1185">Reference proteome</keyword>
<comment type="caution">
    <text evidence="13">The sequence shown here is derived from an EMBL/GenBank/DDBJ whole genome shotgun (WGS) entry which is preliminary data.</text>
</comment>
<feature type="compositionally biased region" description="Polar residues" evidence="9">
    <location>
        <begin position="851"/>
        <end position="865"/>
    </location>
</feature>
<keyword evidence="4" id="KW-0493">Microtubule</keyword>
<evidence type="ECO:0000256" key="3">
    <source>
        <dbReference type="ARBA" id="ARBA00022490"/>
    </source>
</evidence>
<dbReference type="Proteomes" id="UP001159428">
    <property type="component" value="Unassembled WGS sequence"/>
</dbReference>
<dbReference type="Gene3D" id="1.20.120.1900">
    <property type="entry name" value="Gamma-tubulin complex, C-terminal domain"/>
    <property type="match status" value="1"/>
</dbReference>
<feature type="compositionally biased region" description="Polar residues" evidence="9">
    <location>
        <begin position="1023"/>
        <end position="1033"/>
    </location>
</feature>
<evidence type="ECO:0000256" key="4">
    <source>
        <dbReference type="ARBA" id="ARBA00022701"/>
    </source>
</evidence>
<dbReference type="GO" id="GO:0051321">
    <property type="term" value="P:meiotic cell cycle"/>
    <property type="evidence" value="ECO:0007669"/>
    <property type="project" value="TreeGrafter"/>
</dbReference>
<dbReference type="PANTHER" id="PTHR19302">
    <property type="entry name" value="GAMMA TUBULIN COMPLEX PROTEIN"/>
    <property type="match status" value="1"/>
</dbReference>
<feature type="compositionally biased region" description="Polar residues" evidence="9">
    <location>
        <begin position="1096"/>
        <end position="1126"/>
    </location>
</feature>
<feature type="compositionally biased region" description="Basic and acidic residues" evidence="9">
    <location>
        <begin position="926"/>
        <end position="948"/>
    </location>
</feature>
<evidence type="ECO:0000256" key="2">
    <source>
        <dbReference type="ARBA" id="ARBA00010337"/>
    </source>
</evidence>
<dbReference type="EMBL" id="CALNXJ010000095">
    <property type="protein sequence ID" value="CAH3163691.1"/>
    <property type="molecule type" value="Genomic_DNA"/>
</dbReference>
<dbReference type="InterPro" id="IPR040457">
    <property type="entry name" value="GCP_C"/>
</dbReference>
<dbReference type="GO" id="GO:0007020">
    <property type="term" value="P:microtubule nucleation"/>
    <property type="evidence" value="ECO:0007669"/>
    <property type="project" value="InterPro"/>
</dbReference>
<sequence length="1716" mass="194151">MDEESERLSFLFSKLCEKSFKNEANIGWDIYRRPRYTDKRQKALKVCLYETLFEELRAPWISELVRTGDKAEKKDDLRFNIYDKLSIAAFKLRIARRFDDAEKLDHFVCQWRNLQELSSSAIKFNSTKETNATEKEAVLRFLVALTGTGHYGPTSVLGYQDDVWARGLNQIQKTSLPEGPLLVTDSQLLRQQGLEFEHYVHYSRSLFECPPVLSVPGTDGSTGKRHAELQIFEEMPGTFPGKALFLPCQDGNEDLYEKNERSSLFSALVHSHTDDLHVKLDLPDIPSSSRTLHSLALEQRESADDEGFESLETSSESSHTSEQSTQENTDVWSAALTLPPQKFYTWEMEGKRELLNEKPYLTEAGASVFDALYDTVIRQVSYIVKSPTLSPNMVPLQALIKDSINVLIGVPSRTFHLDKAIQSFIVSDQVRLSGTSPEMLRNILARLAAIGTDYIQLNKFATHHRGHSAGLVLQAFLGALQNYLQCYRATVLSVEVSSVQSPMMLSFAFENLGRQLRFLADVCMCSEAFKKAPEDPKPKFPTGVRLLTYLYQLCLEHSSSQSYSILLSLLKHSVQPYIIFIQTWVFKGICNDMFGEFMIEMDEQYLAYRDKHFWTQGFIMVGRDKLDCVPLFLGELADDIFVCGKTINLLKLCCPGHFLCDPGIPLPKMEVTFSMQRLSRIEAECQHYMSEIQRMHRQLQEQRENERKVIEDEREREIVEERERAAKALAEITELIQKAKEAVEQKKREDLKMLKEQMEEAFKHKALAREEEREEDIKRLKAAKDKEVTTATVEEEMKNKAREELIKYYEELSREVEYREFRAQWHIRRRLLDPARAQFFVQEQARLDSLQEQMTQASGTQTSGEITDESDERREKRLEEKSVSKEERPSTPISAPSPSLVSLIASGVKTDALVRAGHTSLGESTQFDREAGSHSEESASENRVRRTWDSPAESVAELGKMTEAGTGRKTWEAPPDGEVKIASSLPKSHPSDSSIQFAMYSDKRKTSEESETPDYGLHDRNLKTSTPHVGDSSLQNVLYPTTPSNSTLGLDAESVTMVTRPSDVNVRGLVSSHPSDSSAQDILYGSSAMGAASEVRTPSAQGHPSDSTAQHLLNTSGTQEGTISEARSSEHGHPSDSSVSGLLCPDTLDTPNSQTHSYSQHGHPSDSQVTFSHGDSVAQVIQRSSRQNWQHPSDASIQKLLGDIDVLGDSQNTTRGTPPSSVVQDILYPKPDGQSTPAQDILYPREGESEQSNRPVHTRGAPPQSVIQDILYPSGEGVVGEGTRLSTRGQEPAGKIKNILYYVKEKEGETLQPQSRQLEFEDVWLASQVEPLQDNFDVLDQKPLSNLLRGAMGTFPVSQGSDADENGTDGARLMSLPVLLQRSVMAPLITQISLVNSAIVAYFIQDLHINRHFDLFKKLLFMEDGEFSLSLSNQLFEKLASGVSPWEMCSATVMNSIVGKALQVSIYSDTTEHAQNLAFALKNMPEIFKPNEMGTLDFLELRYRVDWPLNIVITEKSVVKYNKVFSFMLRLKRLSWVLRDIWFHLKHVAYSRNVAGSPQLRQLQLFRHEMQHFVHNLEGYLSNQILNVTWSEFQEGLLNVRSLDDLHNQHTDYLRKAIFRSLLSRKAAPVMTIISDLGTLILKLRTQLLASPWQQDPGTGHVTHPAYDIMCNTHKVFKEYSTFLFTVVSKLVRRGYQSHLADFLLRINFNNFYNVE</sequence>
<feature type="region of interest" description="Disordered" evidence="9">
    <location>
        <begin position="851"/>
        <end position="898"/>
    </location>
</feature>
<feature type="compositionally biased region" description="Basic and acidic residues" evidence="9">
    <location>
        <begin position="871"/>
        <end position="889"/>
    </location>
</feature>
<evidence type="ECO:0000256" key="7">
    <source>
        <dbReference type="ARBA" id="ARBA00093551"/>
    </source>
</evidence>
<dbReference type="InterPro" id="IPR041470">
    <property type="entry name" value="GCP_N"/>
</dbReference>
<protein>
    <recommendedName>
        <fullName evidence="6">Gamma-tubulin complex component 6</fullName>
    </recommendedName>
</protein>
<dbReference type="GO" id="GO:0051225">
    <property type="term" value="P:spindle assembly"/>
    <property type="evidence" value="ECO:0007669"/>
    <property type="project" value="TreeGrafter"/>
</dbReference>
<dbReference type="GO" id="GO:0051011">
    <property type="term" value="F:microtubule minus-end binding"/>
    <property type="evidence" value="ECO:0007669"/>
    <property type="project" value="TreeGrafter"/>
</dbReference>
<feature type="compositionally biased region" description="Low complexity" evidence="9">
    <location>
        <begin position="310"/>
        <end position="327"/>
    </location>
</feature>
<dbReference type="GO" id="GO:0000922">
    <property type="term" value="C:spindle pole"/>
    <property type="evidence" value="ECO:0007669"/>
    <property type="project" value="InterPro"/>
</dbReference>
<feature type="region of interest" description="Disordered" evidence="9">
    <location>
        <begin position="1208"/>
        <end position="1240"/>
    </location>
</feature>
<dbReference type="GO" id="GO:0043015">
    <property type="term" value="F:gamma-tubulin binding"/>
    <property type="evidence" value="ECO:0007669"/>
    <property type="project" value="InterPro"/>
</dbReference>
<organism evidence="13 14">
    <name type="scientific">Pocillopora meandrina</name>
    <dbReference type="NCBI Taxonomy" id="46732"/>
    <lineage>
        <taxon>Eukaryota</taxon>
        <taxon>Metazoa</taxon>
        <taxon>Cnidaria</taxon>
        <taxon>Anthozoa</taxon>
        <taxon>Hexacorallia</taxon>
        <taxon>Scleractinia</taxon>
        <taxon>Astrocoeniina</taxon>
        <taxon>Pocilloporidae</taxon>
        <taxon>Pocillopora</taxon>
    </lineage>
</organism>
<dbReference type="InterPro" id="IPR045818">
    <property type="entry name" value="GCP6_N"/>
</dbReference>
<proteinExistence type="inferred from homology"/>
<reference evidence="13 14" key="1">
    <citation type="submission" date="2022-05" db="EMBL/GenBank/DDBJ databases">
        <authorList>
            <consortium name="Genoscope - CEA"/>
            <person name="William W."/>
        </authorList>
    </citation>
    <scope>NUCLEOTIDE SEQUENCE [LARGE SCALE GENOMIC DNA]</scope>
</reference>
<evidence type="ECO:0000313" key="14">
    <source>
        <dbReference type="Proteomes" id="UP001159428"/>
    </source>
</evidence>
<evidence type="ECO:0000259" key="11">
    <source>
        <dbReference type="Pfam" id="PF17681"/>
    </source>
</evidence>
<evidence type="ECO:0000256" key="5">
    <source>
        <dbReference type="ARBA" id="ARBA00023212"/>
    </source>
</evidence>
<dbReference type="InterPro" id="IPR042241">
    <property type="entry name" value="GCP_C_sf"/>
</dbReference>
<dbReference type="GO" id="GO:0031122">
    <property type="term" value="P:cytoplasmic microtubule organization"/>
    <property type="evidence" value="ECO:0007669"/>
    <property type="project" value="TreeGrafter"/>
</dbReference>
<evidence type="ECO:0000259" key="10">
    <source>
        <dbReference type="Pfam" id="PF04130"/>
    </source>
</evidence>
<feature type="compositionally biased region" description="Polar residues" evidence="9">
    <location>
        <begin position="1209"/>
        <end position="1223"/>
    </location>
</feature>
<evidence type="ECO:0000256" key="9">
    <source>
        <dbReference type="SAM" id="MobiDB-lite"/>
    </source>
</evidence>
<dbReference type="GO" id="GO:0005874">
    <property type="term" value="C:microtubule"/>
    <property type="evidence" value="ECO:0007669"/>
    <property type="project" value="UniProtKB-KW"/>
</dbReference>
<dbReference type="Pfam" id="PF17681">
    <property type="entry name" value="GCP_N_terminal"/>
    <property type="match status" value="1"/>
</dbReference>
<evidence type="ECO:0000256" key="8">
    <source>
        <dbReference type="SAM" id="Coils"/>
    </source>
</evidence>
<dbReference type="FunFam" id="1.20.120.1900:FF:000004">
    <property type="entry name" value="gamma-tubulin complex component 6 isoform X1"/>
    <property type="match status" value="1"/>
</dbReference>
<comment type="subunit">
    <text evidence="7">Component of the gamma-tubulin ring complex (gTuRC) consisting of TUBGCP2, TUBGCP3, TUBGCP4, TUBGCP5 and TUBGCP6 and gamma-tubulin TUBG1 or TUBG2. TUBGCP2, TUBGCP3, TUBGCP4, TUBGCP5 and TUBGCP6 assemble in a 5:5:2:1:1 stoichiometry; each is associated with a gamma-tubulin, thereby arranging 14 gamma-tubulins in a helical manner. Gamma-tubulin at the first position is blocked by TUBGCP3 at the last position, allowing 13 protafilaments to grow into a microtubule. The gTuRC (via TUBGCP3 and TUBGCP6) interacts with ACTB and MZT1; the interactions form a luminal bridge that stabilizes the initial structure during complex assembly. The gTuRC (via TUBGCP2) interacts with MZT2A/MZT2B and CDK5RAP2 (via CM1 motif); the interactions play a role in gTuRC activation.</text>
</comment>
<dbReference type="GO" id="GO:0000278">
    <property type="term" value="P:mitotic cell cycle"/>
    <property type="evidence" value="ECO:0007669"/>
    <property type="project" value="TreeGrafter"/>
</dbReference>
<feature type="region of interest" description="Disordered" evidence="9">
    <location>
        <begin position="1089"/>
        <end position="1192"/>
    </location>
</feature>
<comment type="subcellular location">
    <subcellularLocation>
        <location evidence="1">Cytoplasm</location>
        <location evidence="1">Cytoskeleton</location>
        <location evidence="1">Microtubule organizing center</location>
        <location evidence="1">Centrosome</location>
    </subcellularLocation>
</comment>
<name>A0AAU9Y0N0_9CNID</name>
<dbReference type="Pfam" id="PF04130">
    <property type="entry name" value="GCP_C_terminal"/>
    <property type="match status" value="1"/>
</dbReference>